<name>A0A5B7F0W5_PORTR</name>
<gene>
    <name evidence="1" type="ORF">E2C01_034226</name>
</gene>
<accession>A0A5B7F0W5</accession>
<dbReference type="Proteomes" id="UP000324222">
    <property type="component" value="Unassembled WGS sequence"/>
</dbReference>
<evidence type="ECO:0000313" key="1">
    <source>
        <dbReference type="EMBL" id="MPC40661.1"/>
    </source>
</evidence>
<evidence type="ECO:0000313" key="2">
    <source>
        <dbReference type="Proteomes" id="UP000324222"/>
    </source>
</evidence>
<dbReference type="AlphaFoldDB" id="A0A5B7F0W5"/>
<keyword evidence="2" id="KW-1185">Reference proteome</keyword>
<organism evidence="1 2">
    <name type="scientific">Portunus trituberculatus</name>
    <name type="common">Swimming crab</name>
    <name type="synonym">Neptunus trituberculatus</name>
    <dbReference type="NCBI Taxonomy" id="210409"/>
    <lineage>
        <taxon>Eukaryota</taxon>
        <taxon>Metazoa</taxon>
        <taxon>Ecdysozoa</taxon>
        <taxon>Arthropoda</taxon>
        <taxon>Crustacea</taxon>
        <taxon>Multicrustacea</taxon>
        <taxon>Malacostraca</taxon>
        <taxon>Eumalacostraca</taxon>
        <taxon>Eucarida</taxon>
        <taxon>Decapoda</taxon>
        <taxon>Pleocyemata</taxon>
        <taxon>Brachyura</taxon>
        <taxon>Eubrachyura</taxon>
        <taxon>Portunoidea</taxon>
        <taxon>Portunidae</taxon>
        <taxon>Portuninae</taxon>
        <taxon>Portunus</taxon>
    </lineage>
</organism>
<proteinExistence type="predicted"/>
<reference evidence="1 2" key="1">
    <citation type="submission" date="2019-05" db="EMBL/GenBank/DDBJ databases">
        <title>Another draft genome of Portunus trituberculatus and its Hox gene families provides insights of decapod evolution.</title>
        <authorList>
            <person name="Jeong J.-H."/>
            <person name="Song I."/>
            <person name="Kim S."/>
            <person name="Choi T."/>
            <person name="Kim D."/>
            <person name="Ryu S."/>
            <person name="Kim W."/>
        </authorList>
    </citation>
    <scope>NUCLEOTIDE SEQUENCE [LARGE SCALE GENOMIC DNA]</scope>
    <source>
        <tissue evidence="1">Muscle</tissue>
    </source>
</reference>
<protein>
    <submittedName>
        <fullName evidence="1">Uncharacterized protein</fullName>
    </submittedName>
</protein>
<dbReference type="EMBL" id="VSRR010004768">
    <property type="protein sequence ID" value="MPC40661.1"/>
    <property type="molecule type" value="Genomic_DNA"/>
</dbReference>
<comment type="caution">
    <text evidence="1">The sequence shown here is derived from an EMBL/GenBank/DDBJ whole genome shotgun (WGS) entry which is preliminary data.</text>
</comment>
<sequence length="69" mass="7183">MNTPRAGTLVALRGEGGRRDCLPCLGGGTAFGLGFKAALLRHTVFAAVSQTDFEGETMEEVVRRAASSA</sequence>